<feature type="transmembrane region" description="Helical" evidence="1">
    <location>
        <begin position="97"/>
        <end position="117"/>
    </location>
</feature>
<reference evidence="2 3" key="1">
    <citation type="submission" date="2024-08" db="EMBL/GenBank/DDBJ databases">
        <authorList>
            <person name="Lu H."/>
        </authorList>
    </citation>
    <scope>NUCLEOTIDE SEQUENCE [LARGE SCALE GENOMIC DNA]</scope>
    <source>
        <strain evidence="2 3">LYH14W</strain>
    </source>
</reference>
<keyword evidence="1" id="KW-0812">Transmembrane</keyword>
<proteinExistence type="predicted"/>
<keyword evidence="3" id="KW-1185">Reference proteome</keyword>
<comment type="caution">
    <text evidence="2">The sequence shown here is derived from an EMBL/GenBank/DDBJ whole genome shotgun (WGS) entry which is preliminary data.</text>
</comment>
<organism evidence="2 3">
    <name type="scientific">Pelomonas parva</name>
    <dbReference type="NCBI Taxonomy" id="3299032"/>
    <lineage>
        <taxon>Bacteria</taxon>
        <taxon>Pseudomonadati</taxon>
        <taxon>Pseudomonadota</taxon>
        <taxon>Betaproteobacteria</taxon>
        <taxon>Burkholderiales</taxon>
        <taxon>Sphaerotilaceae</taxon>
        <taxon>Roseateles</taxon>
    </lineage>
</organism>
<evidence type="ECO:0000256" key="1">
    <source>
        <dbReference type="SAM" id="Phobius"/>
    </source>
</evidence>
<feature type="transmembrane region" description="Helical" evidence="1">
    <location>
        <begin position="71"/>
        <end position="91"/>
    </location>
</feature>
<protein>
    <submittedName>
        <fullName evidence="2">Uncharacterized protein</fullName>
    </submittedName>
</protein>
<gene>
    <name evidence="2" type="ORF">ACG00Y_12485</name>
</gene>
<dbReference type="Proteomes" id="UP001606210">
    <property type="component" value="Unassembled WGS sequence"/>
</dbReference>
<dbReference type="EMBL" id="JBIGHV010000004">
    <property type="protein sequence ID" value="MFG6430737.1"/>
    <property type="molecule type" value="Genomic_DNA"/>
</dbReference>
<accession>A0ABW7F675</accession>
<keyword evidence="1" id="KW-1133">Transmembrane helix</keyword>
<name>A0ABW7F675_9BURK</name>
<keyword evidence="1" id="KW-0472">Membrane</keyword>
<feature type="transmembrane region" description="Helical" evidence="1">
    <location>
        <begin position="35"/>
        <end position="59"/>
    </location>
</feature>
<sequence>MNTRTIILSIACIAGLASGPSALKAGAASVPPIEWMTLPFLFIGSAIALFLVLAFQVALKNDKAFSRGWKLFAVGTVYAVASGLSAVGTAVLNSATGPPMCTVLVIGSGMALALMALKAAFASRLLSEA</sequence>
<evidence type="ECO:0000313" key="2">
    <source>
        <dbReference type="EMBL" id="MFG6430737.1"/>
    </source>
</evidence>
<dbReference type="RefSeq" id="WP_394479226.1">
    <property type="nucleotide sequence ID" value="NZ_JBIGHV010000004.1"/>
</dbReference>
<evidence type="ECO:0000313" key="3">
    <source>
        <dbReference type="Proteomes" id="UP001606210"/>
    </source>
</evidence>